<accession>A0ACC1HZX2</accession>
<organism evidence="1 2">
    <name type="scientific">Kickxella alabastrina</name>
    <dbReference type="NCBI Taxonomy" id="61397"/>
    <lineage>
        <taxon>Eukaryota</taxon>
        <taxon>Fungi</taxon>
        <taxon>Fungi incertae sedis</taxon>
        <taxon>Zoopagomycota</taxon>
        <taxon>Kickxellomycotina</taxon>
        <taxon>Kickxellomycetes</taxon>
        <taxon>Kickxellales</taxon>
        <taxon>Kickxellaceae</taxon>
        <taxon>Kickxella</taxon>
    </lineage>
</organism>
<reference evidence="1" key="1">
    <citation type="submission" date="2022-07" db="EMBL/GenBank/DDBJ databases">
        <title>Phylogenomic reconstructions and comparative analyses of Kickxellomycotina fungi.</title>
        <authorList>
            <person name="Reynolds N.K."/>
            <person name="Stajich J.E."/>
            <person name="Barry K."/>
            <person name="Grigoriev I.V."/>
            <person name="Crous P."/>
            <person name="Smith M.E."/>
        </authorList>
    </citation>
    <scope>NUCLEOTIDE SEQUENCE</scope>
    <source>
        <strain evidence="1">Benny 63K</strain>
    </source>
</reference>
<proteinExistence type="predicted"/>
<name>A0ACC1HZX2_9FUNG</name>
<gene>
    <name evidence="1" type="ORF">LPJ66_010860</name>
</gene>
<evidence type="ECO:0000313" key="2">
    <source>
        <dbReference type="Proteomes" id="UP001150581"/>
    </source>
</evidence>
<dbReference type="EMBL" id="JANBPG010003021">
    <property type="protein sequence ID" value="KAJ1883928.1"/>
    <property type="molecule type" value="Genomic_DNA"/>
</dbReference>
<protein>
    <submittedName>
        <fullName evidence="1">Uncharacterized protein</fullName>
    </submittedName>
</protein>
<comment type="caution">
    <text evidence="1">The sequence shown here is derived from an EMBL/GenBank/DDBJ whole genome shotgun (WGS) entry which is preliminary data.</text>
</comment>
<keyword evidence="2" id="KW-1185">Reference proteome</keyword>
<sequence>MHRVISLGNARMLKSKALKSAMSASKLAKRQYFGPCKTTEKTFDKILIANRGESAC</sequence>
<dbReference type="Proteomes" id="UP001150581">
    <property type="component" value="Unassembled WGS sequence"/>
</dbReference>
<evidence type="ECO:0000313" key="1">
    <source>
        <dbReference type="EMBL" id="KAJ1883928.1"/>
    </source>
</evidence>
<feature type="non-terminal residue" evidence="1">
    <location>
        <position position="56"/>
    </location>
</feature>